<organism evidence="3 4">
    <name type="scientific">Prorocentrum cordatum</name>
    <dbReference type="NCBI Taxonomy" id="2364126"/>
    <lineage>
        <taxon>Eukaryota</taxon>
        <taxon>Sar</taxon>
        <taxon>Alveolata</taxon>
        <taxon>Dinophyceae</taxon>
        <taxon>Prorocentrales</taxon>
        <taxon>Prorocentraceae</taxon>
        <taxon>Prorocentrum</taxon>
    </lineage>
</organism>
<keyword evidence="1" id="KW-0175">Coiled coil</keyword>
<evidence type="ECO:0000256" key="1">
    <source>
        <dbReference type="SAM" id="Coils"/>
    </source>
</evidence>
<evidence type="ECO:0000313" key="4">
    <source>
        <dbReference type="Proteomes" id="UP001189429"/>
    </source>
</evidence>
<reference evidence="3" key="1">
    <citation type="submission" date="2023-10" db="EMBL/GenBank/DDBJ databases">
        <authorList>
            <person name="Chen Y."/>
            <person name="Shah S."/>
            <person name="Dougan E. K."/>
            <person name="Thang M."/>
            <person name="Chan C."/>
        </authorList>
    </citation>
    <scope>NUCLEOTIDE SEQUENCE [LARGE SCALE GENOMIC DNA]</scope>
</reference>
<dbReference type="EMBL" id="CAUYUJ010015416">
    <property type="protein sequence ID" value="CAK0853679.1"/>
    <property type="molecule type" value="Genomic_DNA"/>
</dbReference>
<keyword evidence="4" id="KW-1185">Reference proteome</keyword>
<protein>
    <recommendedName>
        <fullName evidence="5">DNA repair protein RAD50</fullName>
    </recommendedName>
</protein>
<feature type="coiled-coil region" evidence="1">
    <location>
        <begin position="621"/>
        <end position="651"/>
    </location>
</feature>
<dbReference type="PANTHER" id="PTHR18867:SF12">
    <property type="entry name" value="DNA REPAIR PROTEIN RAD50"/>
    <property type="match status" value="1"/>
</dbReference>
<feature type="compositionally biased region" description="Basic residues" evidence="2">
    <location>
        <begin position="929"/>
        <end position="948"/>
    </location>
</feature>
<sequence length="969" mass="109916">MDQQVPELMGVTRAILESVIFCHQEDSCWPLQDAAAVKKRFDDIFGATRYTKALENIKVLQREWTKTMRDRRAEADLSQAHMDQATKLASQKDEREKVVEEIATKLRDLDAQVGKSSESIQQAEMQLVKYESGGTRVAELRSLIARCEEERREVTRDMEERQQDIYRESLEELKSQAQHFAEVVMVQSAQKVQQAKKAHAEGEGLYRAAVDAARKLREEMGDTLAAAELISSRKAELAGRLQQVGEPSVAALRARVDAAHGELQRSERDLQQRGAAAEAELSEAERVLGKAKQDAFCNEARAGDAQGIIRHLEEEAKTLVDAVPNLDALMRCMRENEAALGADGSDSRQRRLEARQEEIGRRRHDLQYSIQRKSGEVAQIEAQSEAHFQVDALRRQLCEAENDLGTRLAEARPRLVAALGQMPEAAESEARVLAEAQQVDEQLKKQRQACQELLHRRSTAAARHQAAEAELRRAQAEESRLAAELGGGGHAEFLARITAQRELVENMRKDVAMTESAKHMYEKFREKSLTKNTCQFCRRGFNSEEDSARFEETVHKLIEKIPTYLEESHRRMGEAREELNRLEAHLPRWDRLEQLRQVDIPQKQKALATCAEEERATQAAAEPAERERRRLEDLVQQLQELRMVAGALQRSAAAAEELRGSVRAKEARLLGANSKVSLQAERDQLRTLQEQLNELGREEDAVRTQRELLGKQQEQLRTQLAEQKGRLQLLQAQVARQGDVDRELTNRQAELRSCSEAAQRARAVVEERSAAARVLRERHQEQSAAARRDLDARREQVVALQREADAASEMERSIDAMARRVADADALKAKLEASDAEVATAERELAGLRERLDGEEERRRKRDEVRQCLDANLRLKRLEAESGRHEAEAAELLRELGGKDLEALRGELVAARSRAMESCRSSVPSTRASWRRRRRPCARWQRTWRARSTRGWSSGTARRSSRPRPRSSP</sequence>
<gene>
    <name evidence="3" type="ORF">PCOR1329_LOCUS45060</name>
</gene>
<proteinExistence type="predicted"/>
<feature type="coiled-coil region" evidence="1">
    <location>
        <begin position="137"/>
        <end position="176"/>
    </location>
</feature>
<accession>A0ABN9U4A1</accession>
<evidence type="ECO:0000313" key="3">
    <source>
        <dbReference type="EMBL" id="CAK0853679.1"/>
    </source>
</evidence>
<feature type="coiled-coil region" evidence="1">
    <location>
        <begin position="249"/>
        <end position="294"/>
    </location>
</feature>
<dbReference type="PANTHER" id="PTHR18867">
    <property type="entry name" value="RAD50"/>
    <property type="match status" value="1"/>
</dbReference>
<dbReference type="Proteomes" id="UP001189429">
    <property type="component" value="Unassembled WGS sequence"/>
</dbReference>
<feature type="coiled-coil region" evidence="1">
    <location>
        <begin position="776"/>
        <end position="895"/>
    </location>
</feature>
<feature type="compositionally biased region" description="Basic residues" evidence="2">
    <location>
        <begin position="959"/>
        <end position="969"/>
    </location>
</feature>
<evidence type="ECO:0008006" key="5">
    <source>
        <dbReference type="Google" id="ProtNLM"/>
    </source>
</evidence>
<name>A0ABN9U4A1_9DINO</name>
<evidence type="ECO:0000256" key="2">
    <source>
        <dbReference type="SAM" id="MobiDB-lite"/>
    </source>
</evidence>
<feature type="coiled-coil region" evidence="1">
    <location>
        <begin position="675"/>
        <end position="733"/>
    </location>
</feature>
<feature type="region of interest" description="Disordered" evidence="2">
    <location>
        <begin position="918"/>
        <end position="969"/>
    </location>
</feature>
<feature type="coiled-coil region" evidence="1">
    <location>
        <begin position="433"/>
        <end position="484"/>
    </location>
</feature>
<comment type="caution">
    <text evidence="3">The sequence shown here is derived from an EMBL/GenBank/DDBJ whole genome shotgun (WGS) entry which is preliminary data.</text>
</comment>